<dbReference type="SUPFAM" id="SSF53850">
    <property type="entry name" value="Periplasmic binding protein-like II"/>
    <property type="match status" value="1"/>
</dbReference>
<name>A0A0R1NPL4_9LACO</name>
<protein>
    <recommendedName>
        <fullName evidence="3">LysR substrate-binding domain-containing protein</fullName>
    </recommendedName>
</protein>
<dbReference type="PATRIC" id="fig|1423748.3.peg.1114"/>
<dbReference type="Gene3D" id="3.40.190.10">
    <property type="entry name" value="Periplasmic binding protein-like II"/>
    <property type="match status" value="1"/>
</dbReference>
<sequence>MRCILTTKDDLDNHFKISYSPVLTGYFAAVVPKNNPLAKKKDIYPNELKGQNIILLDNNWCPPEQLHLQEIIRKDNDNKHISYVNNVSNANIMAESGLGIEIVKFFV</sequence>
<evidence type="ECO:0000313" key="2">
    <source>
        <dbReference type="Proteomes" id="UP000051311"/>
    </source>
</evidence>
<dbReference type="OrthoDB" id="119203at2"/>
<reference evidence="1 2" key="1">
    <citation type="journal article" date="2015" name="Genome Announc.">
        <title>Expanding the biotechnology potential of lactobacilli through comparative genomics of 213 strains and associated genera.</title>
        <authorList>
            <person name="Sun Z."/>
            <person name="Harris H.M."/>
            <person name="McCann A."/>
            <person name="Guo C."/>
            <person name="Argimon S."/>
            <person name="Zhang W."/>
            <person name="Yang X."/>
            <person name="Jeffery I.B."/>
            <person name="Cooney J.C."/>
            <person name="Kagawa T.F."/>
            <person name="Liu W."/>
            <person name="Song Y."/>
            <person name="Salvetti E."/>
            <person name="Wrobel A."/>
            <person name="Rasinkangas P."/>
            <person name="Parkhill J."/>
            <person name="Rea M.C."/>
            <person name="O'Sullivan O."/>
            <person name="Ritari J."/>
            <person name="Douillard F.P."/>
            <person name="Paul Ross R."/>
            <person name="Yang R."/>
            <person name="Briner A.E."/>
            <person name="Felis G.E."/>
            <person name="de Vos W.M."/>
            <person name="Barrangou R."/>
            <person name="Klaenhammer T.R."/>
            <person name="Caufield P.W."/>
            <person name="Cui Y."/>
            <person name="Zhang H."/>
            <person name="O'Toole P.W."/>
        </authorList>
    </citation>
    <scope>NUCLEOTIDE SEQUENCE [LARGE SCALE GENOMIC DNA]</scope>
    <source>
        <strain evidence="1 2">DSM 10532</strain>
    </source>
</reference>
<proteinExistence type="predicted"/>
<organism evidence="1 2">
    <name type="scientific">Lactobacillus gallinarum DSM 10532 = JCM 2011</name>
    <dbReference type="NCBI Taxonomy" id="1423748"/>
    <lineage>
        <taxon>Bacteria</taxon>
        <taxon>Bacillati</taxon>
        <taxon>Bacillota</taxon>
        <taxon>Bacilli</taxon>
        <taxon>Lactobacillales</taxon>
        <taxon>Lactobacillaceae</taxon>
        <taxon>Lactobacillus</taxon>
    </lineage>
</organism>
<dbReference type="EMBL" id="AZEL01000037">
    <property type="protein sequence ID" value="KRL22334.1"/>
    <property type="molecule type" value="Genomic_DNA"/>
</dbReference>
<gene>
    <name evidence="1" type="ORF">FC37_GL001060</name>
</gene>
<evidence type="ECO:0000313" key="1">
    <source>
        <dbReference type="EMBL" id="KRL22334.1"/>
    </source>
</evidence>
<dbReference type="Proteomes" id="UP000051311">
    <property type="component" value="Unassembled WGS sequence"/>
</dbReference>
<dbReference type="eggNOG" id="COG0583">
    <property type="taxonomic scope" value="Bacteria"/>
</dbReference>
<dbReference type="AlphaFoldDB" id="A0A0R1NPL4"/>
<accession>A0A0R1NPL4</accession>
<evidence type="ECO:0008006" key="3">
    <source>
        <dbReference type="Google" id="ProtNLM"/>
    </source>
</evidence>
<comment type="caution">
    <text evidence="1">The sequence shown here is derived from an EMBL/GenBank/DDBJ whole genome shotgun (WGS) entry which is preliminary data.</text>
</comment>
<dbReference type="RefSeq" id="WP_025006467.1">
    <property type="nucleotide sequence ID" value="NZ_AZEL01000037.1"/>
</dbReference>